<dbReference type="InterPro" id="IPR036757">
    <property type="entry name" value="TFR-like_dimer_dom_sf"/>
</dbReference>
<dbReference type="PANTHER" id="PTHR10404">
    <property type="entry name" value="N-ACETYLATED-ALPHA-LINKED ACIDIC DIPEPTIDASE"/>
    <property type="match status" value="1"/>
</dbReference>
<dbReference type="Gene3D" id="1.20.930.40">
    <property type="entry name" value="Transferrin receptor-like, dimerisation domain"/>
    <property type="match status" value="1"/>
</dbReference>
<name>A0A922HMY9_DERFA</name>
<keyword evidence="2" id="KW-0472">Membrane</keyword>
<dbReference type="Pfam" id="PF04389">
    <property type="entry name" value="Peptidase_M28"/>
    <property type="match status" value="1"/>
</dbReference>
<dbReference type="EMBL" id="ASGP02000009">
    <property type="protein sequence ID" value="KAH9491159.1"/>
    <property type="molecule type" value="Genomic_DNA"/>
</dbReference>
<dbReference type="InterPro" id="IPR007484">
    <property type="entry name" value="Peptidase_M28"/>
</dbReference>
<dbReference type="SUPFAM" id="SSF47672">
    <property type="entry name" value="Transferrin receptor-like dimerisation domain"/>
    <property type="match status" value="1"/>
</dbReference>
<keyword evidence="2" id="KW-1133">Transmembrane helix</keyword>
<reference evidence="5" key="1">
    <citation type="submission" date="2013-05" db="EMBL/GenBank/DDBJ databases">
        <authorList>
            <person name="Yim A.K.Y."/>
            <person name="Chan T.F."/>
            <person name="Ji K.M."/>
            <person name="Liu X.Y."/>
            <person name="Zhou J.W."/>
            <person name="Li R.Q."/>
            <person name="Yang K.Y."/>
            <person name="Li J."/>
            <person name="Li M."/>
            <person name="Law P.T.W."/>
            <person name="Wu Y.L."/>
            <person name="Cai Z.L."/>
            <person name="Qin H."/>
            <person name="Bao Y."/>
            <person name="Leung R.K.K."/>
            <person name="Ng P.K.S."/>
            <person name="Zou J."/>
            <person name="Zhong X.J."/>
            <person name="Ran P.X."/>
            <person name="Zhong N.S."/>
            <person name="Liu Z.G."/>
            <person name="Tsui S.K.W."/>
        </authorList>
    </citation>
    <scope>NUCLEOTIDE SEQUENCE</scope>
    <source>
        <strain evidence="5">Derf</strain>
        <tissue evidence="5">Whole organism</tissue>
    </source>
</reference>
<comment type="caution">
    <text evidence="5">The sequence shown here is derived from an EMBL/GenBank/DDBJ whole genome shotgun (WGS) entry which is preliminary data.</text>
</comment>
<feature type="transmembrane region" description="Helical" evidence="2">
    <location>
        <begin position="51"/>
        <end position="71"/>
    </location>
</feature>
<sequence>MTLTAQYRPYRDEECTDVDHNGWPEHEPAIQIYEKTTETIPYHVYRNKRSIILILSISACIGIFGFLIGYFSHSNHLSHTNDCLQTKVISSSFDEANLSSSSSSHIAGDSALRRAQLLASISSENIRINVREFSRQPHLASSNEDLDLANKIRDHFIHNHFDYVTLKNYSTLLSLPDSNRPNFVALVDSISGREIYSSLSTSNQQQQQPLPFSPYSPKGDITGEILFVNYGRPVDFIQLQNLFNTTSNEIFNGKIFLVKQFHLSASEQYRYAAALNASALLLYPDPQHYNPRQSKPFPDSLWLPSDGIRNDGIFWNGAGDPETFGLPSNSYAYRNRFHPERQLTIPAQPISYEMAEKIFNHMDGMIAPNDWKGGLNLTYRIGPKLKDNLKVRISVNNRLVRKTIYNVIGTIRGYDEPDRYVIIGNQRDSMTMGAIDSASGTGTFMEMARVFGDMVANGGGWRPRRTLMFCSWGGEEFNLIGSTEFVEDLYKILYMRAVAYINVNLVVNGNDTLSVAASPLLYHSIFNATKDVFLPRRSPSSSSSSSSKQQDDFNSIYDKWIVSMPKMRNKSTLIFQSNIFNHMKMFDIENPTDISEKEILGNKNYRQFHRQETADPGSILKTYLESAFQEVRPHVRPLDMYGSYAPFYTMAGIPVADISFINIDDEMNVNDDNNEDVERITMNHIPYPLLHSQYDRIEALENFIDPDYRYHVTIAQILVHLVENLSNSSFIPFNLFDYAQILKDFYVKTLHMYNVIMMGRRQQQQQQQSMSMSKNNGNIVESIIENGEIINLNSSSSLMMIDSNEFIDMMDLDLKSLESAIKNFSQEAIKFHGRQDKIDLNNPLMVRQLNDKLLLIERQFLDHRGLPSNNLKRHLILSPSEMINTIMPKHHYDGNDGGFFPAIIDELDQLMGTMFNNIDDGDGDDDDDDLKHSLIRLQKHLPILIHTIQSAANSLSIEPFSS</sequence>
<dbReference type="InterPro" id="IPR007365">
    <property type="entry name" value="TFR-like_dimer_dom"/>
</dbReference>
<dbReference type="GO" id="GO:0004180">
    <property type="term" value="F:carboxypeptidase activity"/>
    <property type="evidence" value="ECO:0007669"/>
    <property type="project" value="TreeGrafter"/>
</dbReference>
<dbReference type="AlphaFoldDB" id="A0A922HMY9"/>
<comment type="similarity">
    <text evidence="1">Belongs to the peptidase M28 family. M28B subfamily.</text>
</comment>
<keyword evidence="6" id="KW-1185">Reference proteome</keyword>
<feature type="domain" description="Transferrin receptor-like dimerisation" evidence="3">
    <location>
        <begin position="812"/>
        <end position="955"/>
    </location>
</feature>
<dbReference type="PANTHER" id="PTHR10404:SF46">
    <property type="entry name" value="VACUOLAR PROTEIN SORTING-ASSOCIATED PROTEIN 70"/>
    <property type="match status" value="1"/>
</dbReference>
<organism evidence="5 6">
    <name type="scientific">Dermatophagoides farinae</name>
    <name type="common">American house dust mite</name>
    <dbReference type="NCBI Taxonomy" id="6954"/>
    <lineage>
        <taxon>Eukaryota</taxon>
        <taxon>Metazoa</taxon>
        <taxon>Ecdysozoa</taxon>
        <taxon>Arthropoda</taxon>
        <taxon>Chelicerata</taxon>
        <taxon>Arachnida</taxon>
        <taxon>Acari</taxon>
        <taxon>Acariformes</taxon>
        <taxon>Sarcoptiformes</taxon>
        <taxon>Astigmata</taxon>
        <taxon>Psoroptidia</taxon>
        <taxon>Analgoidea</taxon>
        <taxon>Pyroglyphidae</taxon>
        <taxon>Dermatophagoidinae</taxon>
        <taxon>Dermatophagoides</taxon>
    </lineage>
</organism>
<dbReference type="FunFam" id="3.40.630.10:FF:000101">
    <property type="entry name" value="N-acetylated alpha-linked acidic dipeptidase like 1"/>
    <property type="match status" value="1"/>
</dbReference>
<evidence type="ECO:0000313" key="5">
    <source>
        <dbReference type="EMBL" id="KAH9491159.1"/>
    </source>
</evidence>
<feature type="domain" description="Peptidase M28" evidence="4">
    <location>
        <begin position="406"/>
        <end position="553"/>
    </location>
</feature>
<dbReference type="Gene3D" id="3.40.630.10">
    <property type="entry name" value="Zn peptidases"/>
    <property type="match status" value="1"/>
</dbReference>
<dbReference type="InterPro" id="IPR039373">
    <property type="entry name" value="Peptidase_M28B"/>
</dbReference>
<evidence type="ECO:0000313" key="6">
    <source>
        <dbReference type="Proteomes" id="UP000790347"/>
    </source>
</evidence>
<evidence type="ECO:0000259" key="4">
    <source>
        <dbReference type="Pfam" id="PF04389"/>
    </source>
</evidence>
<keyword evidence="2" id="KW-0812">Transmembrane</keyword>
<dbReference type="InterPro" id="IPR046450">
    <property type="entry name" value="PA_dom_sf"/>
</dbReference>
<gene>
    <name evidence="5" type="ORF">DERF_015892</name>
</gene>
<evidence type="ECO:0000259" key="3">
    <source>
        <dbReference type="Pfam" id="PF04253"/>
    </source>
</evidence>
<dbReference type="SUPFAM" id="SSF52025">
    <property type="entry name" value="PA domain"/>
    <property type="match status" value="1"/>
</dbReference>
<reference evidence="5" key="2">
    <citation type="journal article" date="2022" name="Res Sq">
        <title>Comparative Genomics Reveals Insights into the Divergent Evolution of Astigmatic Mites and Household Pest Adaptations.</title>
        <authorList>
            <person name="Xiong Q."/>
            <person name="Wan A.T.-Y."/>
            <person name="Liu X.-Y."/>
            <person name="Fung C.S.-H."/>
            <person name="Xiao X."/>
            <person name="Malainual N."/>
            <person name="Hou J."/>
            <person name="Wang L."/>
            <person name="Wang M."/>
            <person name="Yang K."/>
            <person name="Cui Y."/>
            <person name="Leung E."/>
            <person name="Nong W."/>
            <person name="Shin S.-K."/>
            <person name="Au S."/>
            <person name="Jeong K.Y."/>
            <person name="Chew F.T."/>
            <person name="Hui J."/>
            <person name="Leung T.F."/>
            <person name="Tungtrongchitr A."/>
            <person name="Zhong N."/>
            <person name="Liu Z."/>
            <person name="Tsui S."/>
        </authorList>
    </citation>
    <scope>NUCLEOTIDE SEQUENCE</scope>
    <source>
        <strain evidence="5">Derf</strain>
        <tissue evidence="5">Whole organism</tissue>
    </source>
</reference>
<dbReference type="Proteomes" id="UP000790347">
    <property type="component" value="Unassembled WGS sequence"/>
</dbReference>
<accession>A0A922HMY9</accession>
<evidence type="ECO:0008006" key="7">
    <source>
        <dbReference type="Google" id="ProtNLM"/>
    </source>
</evidence>
<protein>
    <recommendedName>
        <fullName evidence="7">N-acetylated-alpha-linked acidic dipeptidase 2-like</fullName>
    </recommendedName>
</protein>
<evidence type="ECO:0000256" key="1">
    <source>
        <dbReference type="ARBA" id="ARBA00005634"/>
    </source>
</evidence>
<dbReference type="SUPFAM" id="SSF53187">
    <property type="entry name" value="Zn-dependent exopeptidases"/>
    <property type="match status" value="1"/>
</dbReference>
<evidence type="ECO:0000256" key="2">
    <source>
        <dbReference type="SAM" id="Phobius"/>
    </source>
</evidence>
<dbReference type="Gene3D" id="3.50.30.30">
    <property type="match status" value="1"/>
</dbReference>
<dbReference type="Pfam" id="PF04253">
    <property type="entry name" value="TFR_dimer"/>
    <property type="match status" value="1"/>
</dbReference>
<proteinExistence type="inferred from homology"/>